<sequence length="334" mass="38493">MNRSEQEVTQFLGFFGIYKESYKVIFERRKIFSKITLSLILPVSFIYLVNMEVSNLFFRKIIHNEIELDHARSGTPNYEKLSNLLSNEWDYFWLFQAAYFTLIAIFSLLSTAAVSYTTACKYTSRELTFKKVMSVVPKVWKRLMVTFLCFFVIMFFYLVLAPVFLIIWAISIQASDIMCVAVVVVLMILYLVGLLYLTIIWSLASVVSVLEEANGFQALVKSKNLIKGKLWMAIVIFLALNLILGIIQIAFQMLIVHESTLGMANRVVYAIICFLLLSMSILFALVIQTMFYFVCKSYHHENIEKSALSDHLEAYLREDVPLIAKDAQLGQYHV</sequence>
<feature type="transmembrane region" description="Helical" evidence="1">
    <location>
        <begin position="230"/>
        <end position="255"/>
    </location>
</feature>
<keyword evidence="1" id="KW-1133">Transmembrane helix</keyword>
<accession>A0A6P6B5N3</accession>
<evidence type="ECO:0000313" key="3">
    <source>
        <dbReference type="RefSeq" id="XP_022772474.1"/>
    </source>
</evidence>
<name>A0A6P6B5N3_DURZI</name>
<evidence type="ECO:0000313" key="2">
    <source>
        <dbReference type="Proteomes" id="UP000515121"/>
    </source>
</evidence>
<dbReference type="RefSeq" id="XP_022772474.1">
    <property type="nucleotide sequence ID" value="XM_022916739.1"/>
</dbReference>
<dbReference type="OrthoDB" id="1908649at2759"/>
<proteinExistence type="predicted"/>
<feature type="transmembrane region" description="Helical" evidence="1">
    <location>
        <begin position="91"/>
        <end position="122"/>
    </location>
</feature>
<dbReference type="PANTHER" id="PTHR33133:SF51">
    <property type="entry name" value="THH1_TOM1_TOM3 DOMAIN-CONTAINING PROTEIN"/>
    <property type="match status" value="1"/>
</dbReference>
<feature type="transmembrane region" description="Helical" evidence="1">
    <location>
        <begin position="182"/>
        <end position="210"/>
    </location>
</feature>
<keyword evidence="1" id="KW-0812">Transmembrane</keyword>
<dbReference type="AlphaFoldDB" id="A0A6P6B5N3"/>
<feature type="transmembrane region" description="Helical" evidence="1">
    <location>
        <begin position="143"/>
        <end position="170"/>
    </location>
</feature>
<feature type="transmembrane region" description="Helical" evidence="1">
    <location>
        <begin position="267"/>
        <end position="295"/>
    </location>
</feature>
<organism evidence="2 3">
    <name type="scientific">Durio zibethinus</name>
    <name type="common">Durian</name>
    <dbReference type="NCBI Taxonomy" id="66656"/>
    <lineage>
        <taxon>Eukaryota</taxon>
        <taxon>Viridiplantae</taxon>
        <taxon>Streptophyta</taxon>
        <taxon>Embryophyta</taxon>
        <taxon>Tracheophyta</taxon>
        <taxon>Spermatophyta</taxon>
        <taxon>Magnoliopsida</taxon>
        <taxon>eudicotyledons</taxon>
        <taxon>Gunneridae</taxon>
        <taxon>Pentapetalae</taxon>
        <taxon>rosids</taxon>
        <taxon>malvids</taxon>
        <taxon>Malvales</taxon>
        <taxon>Malvaceae</taxon>
        <taxon>Helicteroideae</taxon>
        <taxon>Durio</taxon>
    </lineage>
</organism>
<dbReference type="PANTHER" id="PTHR33133">
    <property type="entry name" value="OS08G0107100 PROTEIN-RELATED"/>
    <property type="match status" value="1"/>
</dbReference>
<dbReference type="Proteomes" id="UP000515121">
    <property type="component" value="Unplaced"/>
</dbReference>
<keyword evidence="2" id="KW-1185">Reference proteome</keyword>
<gene>
    <name evidence="3" type="primary">LOC111315153</name>
</gene>
<dbReference type="KEGG" id="dzi:111315153"/>
<keyword evidence="1" id="KW-0472">Membrane</keyword>
<dbReference type="GeneID" id="111315153"/>
<feature type="transmembrane region" description="Helical" evidence="1">
    <location>
        <begin position="31"/>
        <end position="49"/>
    </location>
</feature>
<protein>
    <submittedName>
        <fullName evidence="3">Uncharacterized protein LOC111315153</fullName>
    </submittedName>
</protein>
<evidence type="ECO:0000256" key="1">
    <source>
        <dbReference type="SAM" id="Phobius"/>
    </source>
</evidence>
<reference evidence="3" key="1">
    <citation type="submission" date="2025-08" db="UniProtKB">
        <authorList>
            <consortium name="RefSeq"/>
        </authorList>
    </citation>
    <scope>IDENTIFICATION</scope>
    <source>
        <tissue evidence="3">Fruit stalk</tissue>
    </source>
</reference>